<dbReference type="PROSITE" id="PS50002">
    <property type="entry name" value="SH3"/>
    <property type="match status" value="1"/>
</dbReference>
<protein>
    <recommendedName>
        <fullName evidence="12">Signal transducing adapter molecule 1</fullName>
    </recommendedName>
</protein>
<feature type="domain" description="SH3" evidence="8">
    <location>
        <begin position="201"/>
        <end position="260"/>
    </location>
</feature>
<dbReference type="GO" id="GO:0035091">
    <property type="term" value="F:phosphatidylinositol binding"/>
    <property type="evidence" value="ECO:0007669"/>
    <property type="project" value="InterPro"/>
</dbReference>
<dbReference type="Pfam" id="PF00790">
    <property type="entry name" value="VHS"/>
    <property type="match status" value="1"/>
</dbReference>
<dbReference type="GO" id="GO:0043328">
    <property type="term" value="P:protein transport to vacuole involved in ubiquitin-dependent protein catabolic process via the multivesicular body sorting pathway"/>
    <property type="evidence" value="ECO:0007669"/>
    <property type="project" value="TreeGrafter"/>
</dbReference>
<dbReference type="SUPFAM" id="SSF50044">
    <property type="entry name" value="SH3-domain"/>
    <property type="match status" value="1"/>
</dbReference>
<dbReference type="SMART" id="SM00326">
    <property type="entry name" value="SH3"/>
    <property type="match status" value="1"/>
</dbReference>
<dbReference type="CDD" id="cd11820">
    <property type="entry name" value="SH3_STAM"/>
    <property type="match status" value="1"/>
</dbReference>
<sequence length="537" mass="59619">MYIPPSCRIRDKELIHCSILLDACISNCGKPFLLEVASRDFVSECRTLLSKGHPKVVQKLKQLIKKWSENEFKSDPALDLIPSLYNSLKSEGHSFVSDELPKPAQTFSKDPNVVSSQQEEEDIAKAIALSLQEDKQKSAHKENLYPMFTGASSKFGNSFTQYRAETEHGLLLDFSMQESYGNEVGSCLHHLIADFIFVITFCNRQVRALYDFEAAEENELTFKAGELVTVLDDTDDNWWKGSNFRGEGLFPANFVTADLTAEPEGTKEKKSVQFNEEVEVKTMESIPDVIEIDEEKIDKTLAMIQNADPTGESVQDPQDMASLEEQCKAMNPLIDQELEKIDRKHMSLMELNTKVMEALQMYHNLMKELPGYGYSTMKMNQPQYQTVPGQQGFHAQQQVINPAEMTGIPPGGQTMMSAQYVQQMPGINMVAAATGINGPLPRAVEQGVGEIAMATANMPNNINNSSMPTSTAGHMMPPGGSSFPAQQPATNITVSMPSQDSNQIMTQMVPNVNQMAPPAAQMQPVYNQSQAQRQPLL</sequence>
<evidence type="ECO:0000256" key="6">
    <source>
        <dbReference type="ARBA" id="ARBA00022927"/>
    </source>
</evidence>
<proteinExistence type="inferred from homology"/>
<dbReference type="PROSITE" id="PS50179">
    <property type="entry name" value="VHS"/>
    <property type="match status" value="1"/>
</dbReference>
<evidence type="ECO:0000313" key="10">
    <source>
        <dbReference type="EMBL" id="KAK2168749.1"/>
    </source>
</evidence>
<keyword evidence="4" id="KW-0813">Transport</keyword>
<dbReference type="InterPro" id="IPR003903">
    <property type="entry name" value="UIM_dom"/>
</dbReference>
<dbReference type="InterPro" id="IPR002014">
    <property type="entry name" value="VHS_dom"/>
</dbReference>
<gene>
    <name evidence="10" type="ORF">LSH36_14g01005</name>
</gene>
<keyword evidence="11" id="KW-1185">Reference proteome</keyword>
<comment type="similarity">
    <text evidence="2">Belongs to the STAM family.</text>
</comment>
<comment type="subcellular location">
    <subcellularLocation>
        <location evidence="1">Endosome</location>
    </subcellularLocation>
</comment>
<dbReference type="SUPFAM" id="SSF48464">
    <property type="entry name" value="ENTH/VHS domain"/>
    <property type="match status" value="1"/>
</dbReference>
<dbReference type="Gene3D" id="1.25.40.90">
    <property type="match status" value="1"/>
</dbReference>
<dbReference type="PROSITE" id="PS50330">
    <property type="entry name" value="UIM"/>
    <property type="match status" value="1"/>
</dbReference>
<dbReference type="InterPro" id="IPR036028">
    <property type="entry name" value="SH3-like_dom_sf"/>
</dbReference>
<evidence type="ECO:0000256" key="1">
    <source>
        <dbReference type="ARBA" id="ARBA00004177"/>
    </source>
</evidence>
<evidence type="ECO:0000313" key="11">
    <source>
        <dbReference type="Proteomes" id="UP001208570"/>
    </source>
</evidence>
<dbReference type="SMART" id="SM00726">
    <property type="entry name" value="UIM"/>
    <property type="match status" value="1"/>
</dbReference>
<reference evidence="10" key="1">
    <citation type="journal article" date="2023" name="Mol. Biol. Evol.">
        <title>Third-Generation Sequencing Reveals the Adaptive Role of the Epigenome in Three Deep-Sea Polychaetes.</title>
        <authorList>
            <person name="Perez M."/>
            <person name="Aroh O."/>
            <person name="Sun Y."/>
            <person name="Lan Y."/>
            <person name="Juniper S.K."/>
            <person name="Young C.R."/>
            <person name="Angers B."/>
            <person name="Qian P.Y."/>
        </authorList>
    </citation>
    <scope>NUCLEOTIDE SEQUENCE</scope>
    <source>
        <strain evidence="10">P08H-3</strain>
    </source>
</reference>
<dbReference type="GO" id="GO:0043130">
    <property type="term" value="F:ubiquitin binding"/>
    <property type="evidence" value="ECO:0007669"/>
    <property type="project" value="InterPro"/>
</dbReference>
<evidence type="ECO:0000259" key="8">
    <source>
        <dbReference type="PROSITE" id="PS50002"/>
    </source>
</evidence>
<dbReference type="Pfam" id="PF00018">
    <property type="entry name" value="SH3_1"/>
    <property type="match status" value="1"/>
</dbReference>
<dbReference type="Gene3D" id="1.20.5.1940">
    <property type="match status" value="1"/>
</dbReference>
<evidence type="ECO:0000256" key="3">
    <source>
        <dbReference type="ARBA" id="ARBA00022443"/>
    </source>
</evidence>
<comment type="caution">
    <text evidence="10">The sequence shown here is derived from an EMBL/GenBank/DDBJ whole genome shotgun (WGS) entry which is preliminary data.</text>
</comment>
<dbReference type="Proteomes" id="UP001208570">
    <property type="component" value="Unassembled WGS sequence"/>
</dbReference>
<dbReference type="InterPro" id="IPR001452">
    <property type="entry name" value="SH3_domain"/>
</dbReference>
<keyword evidence="3 7" id="KW-0728">SH3 domain</keyword>
<dbReference type="EMBL" id="JAODUP010000014">
    <property type="protein sequence ID" value="KAK2168749.1"/>
    <property type="molecule type" value="Genomic_DNA"/>
</dbReference>
<dbReference type="CDD" id="cd21388">
    <property type="entry name" value="GAT_STAM"/>
    <property type="match status" value="1"/>
</dbReference>
<dbReference type="Gene3D" id="2.30.30.40">
    <property type="entry name" value="SH3 Domains"/>
    <property type="match status" value="1"/>
</dbReference>
<evidence type="ECO:0000256" key="2">
    <source>
        <dbReference type="ARBA" id="ARBA00009666"/>
    </source>
</evidence>
<dbReference type="GO" id="GO:0033565">
    <property type="term" value="C:ESCRT-0 complex"/>
    <property type="evidence" value="ECO:0007669"/>
    <property type="project" value="TreeGrafter"/>
</dbReference>
<name>A0AAD9KCL1_9ANNE</name>
<keyword evidence="6" id="KW-0653">Protein transport</keyword>
<evidence type="ECO:0000259" key="9">
    <source>
        <dbReference type="PROSITE" id="PS50179"/>
    </source>
</evidence>
<dbReference type="PANTHER" id="PTHR45929">
    <property type="entry name" value="JAK PATHWAY SIGNAL TRANSDUCTION ADAPTOR MOLECULE"/>
    <property type="match status" value="1"/>
</dbReference>
<feature type="domain" description="VHS" evidence="9">
    <location>
        <begin position="20"/>
        <end position="96"/>
    </location>
</feature>
<keyword evidence="5" id="KW-0967">Endosome</keyword>
<dbReference type="AlphaFoldDB" id="A0AAD9KCL1"/>
<dbReference type="PANTHER" id="PTHR45929:SF3">
    <property type="entry name" value="JAK PATHWAY SIGNAL TRANSDUCTION ADAPTOR MOLECULE"/>
    <property type="match status" value="1"/>
</dbReference>
<organism evidence="10 11">
    <name type="scientific">Paralvinella palmiformis</name>
    <dbReference type="NCBI Taxonomy" id="53620"/>
    <lineage>
        <taxon>Eukaryota</taxon>
        <taxon>Metazoa</taxon>
        <taxon>Spiralia</taxon>
        <taxon>Lophotrochozoa</taxon>
        <taxon>Annelida</taxon>
        <taxon>Polychaeta</taxon>
        <taxon>Sedentaria</taxon>
        <taxon>Canalipalpata</taxon>
        <taxon>Terebellida</taxon>
        <taxon>Terebelliformia</taxon>
        <taxon>Alvinellidae</taxon>
        <taxon>Paralvinella</taxon>
    </lineage>
</organism>
<accession>A0AAD9KCL1</accession>
<dbReference type="InterPro" id="IPR050670">
    <property type="entry name" value="STAM"/>
</dbReference>
<dbReference type="PRINTS" id="PR00452">
    <property type="entry name" value="SH3DOMAIN"/>
</dbReference>
<evidence type="ECO:0008006" key="12">
    <source>
        <dbReference type="Google" id="ProtNLM"/>
    </source>
</evidence>
<dbReference type="InterPro" id="IPR008942">
    <property type="entry name" value="ENTH_VHS"/>
</dbReference>
<evidence type="ECO:0000256" key="5">
    <source>
        <dbReference type="ARBA" id="ARBA00022753"/>
    </source>
</evidence>
<evidence type="ECO:0000256" key="4">
    <source>
        <dbReference type="ARBA" id="ARBA00022448"/>
    </source>
</evidence>
<evidence type="ECO:0000256" key="7">
    <source>
        <dbReference type="PROSITE-ProRule" id="PRU00192"/>
    </source>
</evidence>